<dbReference type="eggNOG" id="ENOG502SAQ2">
    <property type="taxonomic scope" value="Eukaryota"/>
</dbReference>
<proteinExistence type="predicted"/>
<reference evidence="2 3" key="1">
    <citation type="journal article" date="2010" name="Plant Cell">
        <title>The Chlorella variabilis NC64A genome reveals adaptation to photosymbiosis, coevolution with viruses, and cryptic sex.</title>
        <authorList>
            <person name="Blanc G."/>
            <person name="Duncan G."/>
            <person name="Agarkova I."/>
            <person name="Borodovsky M."/>
            <person name="Gurnon J."/>
            <person name="Kuo A."/>
            <person name="Lindquist E."/>
            <person name="Lucas S."/>
            <person name="Pangilinan J."/>
            <person name="Polle J."/>
            <person name="Salamov A."/>
            <person name="Terry A."/>
            <person name="Yamada T."/>
            <person name="Dunigan D.D."/>
            <person name="Grigoriev I.V."/>
            <person name="Claverie J.M."/>
            <person name="Van Etten J.L."/>
        </authorList>
    </citation>
    <scope>NUCLEOTIDE SEQUENCE [LARGE SCALE GENOMIC DNA]</scope>
    <source>
        <strain evidence="2 3">NC64A</strain>
    </source>
</reference>
<accession>E1Z7N1</accession>
<dbReference type="KEGG" id="cvr:CHLNCDRAFT_50601"/>
<sequence>MSACVAAAQSTLLAAAQCQQATQQRNVRATASVGAAKRMLLPKHRHNIGMSRSSSRSLVVAAAAQAEGVGKLISKVEIPAFIPRSDLVDQLLRWAMIEIQENGVANVSTPCKVSVFKRGDDLWGFTVSFLKDGVSAADVRVAFDEETTQKHDWVGRGAGLLPHGMPVMEGNAEEIMGKHFEIRKVCDRAINDNQRESIRDFCNLLISAGAKYNRILSGGSYQLRGLQELEDGNSWQQARARQDKSARKRSIPGRVDQSMSKGRGRRVAAVPASPWAGGVESCGCLVLAMLACPESPPEFENEDAAVEFYLRQYAEIKARSKCVSAQAAQIVAELAAARRAEEGQQKEAAQAAAVVEAQLETATPPEFEDEDAAVEFYLRHCAEIEASNKRGEQKQKEAAARRAAEEQQLKLAAHAAAVLEAQRVAARVAHRPVLGTPRICAPIFCRIGATRPVSVVHKLHFPVLTSSFRPLFDLPDAPTPSKKAFLSRGLKVKVGKSLHKLHFPVLTSSFRPLFDLPDAPSAVPPTSSEWVPGRPVKGKGKGKGTSSNPSRDTSWDFASRHLRGGIWAADGCPADRHGACKTEPPRDAIGGQIFLALDSRQG</sequence>
<dbReference type="RefSeq" id="XP_005850301.1">
    <property type="nucleotide sequence ID" value="XM_005850239.1"/>
</dbReference>
<dbReference type="OrthoDB" id="506867at2759"/>
<name>E1Z7N1_CHLVA</name>
<evidence type="ECO:0000313" key="3">
    <source>
        <dbReference type="Proteomes" id="UP000008141"/>
    </source>
</evidence>
<dbReference type="EMBL" id="GL433838">
    <property type="protein sequence ID" value="EFN58199.1"/>
    <property type="molecule type" value="Genomic_DNA"/>
</dbReference>
<dbReference type="GeneID" id="17357346"/>
<evidence type="ECO:0000256" key="1">
    <source>
        <dbReference type="SAM" id="MobiDB-lite"/>
    </source>
</evidence>
<dbReference type="InParanoid" id="E1Z7N1"/>
<feature type="region of interest" description="Disordered" evidence="1">
    <location>
        <begin position="239"/>
        <end position="266"/>
    </location>
</feature>
<keyword evidence="3" id="KW-1185">Reference proteome</keyword>
<dbReference type="AlphaFoldDB" id="E1Z7N1"/>
<gene>
    <name evidence="2" type="ORF">CHLNCDRAFT_50601</name>
</gene>
<evidence type="ECO:0000313" key="2">
    <source>
        <dbReference type="EMBL" id="EFN58199.1"/>
    </source>
</evidence>
<feature type="region of interest" description="Disordered" evidence="1">
    <location>
        <begin position="522"/>
        <end position="555"/>
    </location>
</feature>
<dbReference type="Proteomes" id="UP000008141">
    <property type="component" value="Unassembled WGS sequence"/>
</dbReference>
<organism evidence="3">
    <name type="scientific">Chlorella variabilis</name>
    <name type="common">Green alga</name>
    <dbReference type="NCBI Taxonomy" id="554065"/>
    <lineage>
        <taxon>Eukaryota</taxon>
        <taxon>Viridiplantae</taxon>
        <taxon>Chlorophyta</taxon>
        <taxon>core chlorophytes</taxon>
        <taxon>Trebouxiophyceae</taxon>
        <taxon>Chlorellales</taxon>
        <taxon>Chlorellaceae</taxon>
        <taxon>Chlorella clade</taxon>
        <taxon>Chlorella</taxon>
    </lineage>
</organism>
<protein>
    <submittedName>
        <fullName evidence="2">Uncharacterized protein</fullName>
    </submittedName>
</protein>